<reference evidence="1 2" key="1">
    <citation type="submission" date="2021-03" db="EMBL/GenBank/DDBJ databases">
        <authorList>
            <person name="King G.J."/>
            <person name="Bancroft I."/>
            <person name="Baten A."/>
            <person name="Bloomfield J."/>
            <person name="Borpatragohain P."/>
            <person name="He Z."/>
            <person name="Irish N."/>
            <person name="Irwin J."/>
            <person name="Liu K."/>
            <person name="Mauleon R.P."/>
            <person name="Moore J."/>
            <person name="Morris R."/>
            <person name="Ostergaard L."/>
            <person name="Wang B."/>
            <person name="Wells R."/>
        </authorList>
    </citation>
    <scope>NUCLEOTIDE SEQUENCE [LARGE SCALE GENOMIC DNA]</scope>
    <source>
        <strain evidence="1">R-o-18</strain>
        <tissue evidence="1">Leaf</tissue>
    </source>
</reference>
<keyword evidence="2" id="KW-1185">Reference proteome</keyword>
<name>A0ABQ7M6U1_BRACM</name>
<feature type="non-terminal residue" evidence="1">
    <location>
        <position position="1"/>
    </location>
</feature>
<sequence length="155" mass="17727">RFKTHPDATTCFLSVHFLRKFGEHDQGAGWYRYFCSMAYFVAPIGDRLTRQIINFSILLLLPSDSLYDLSGRGSSTCCSTPHLFGQVGPQQITSLRKKAGNKFEKAMEIWLGKAPQPDARLLIFLDKLVRNRFSSLRKKAGNKFEKAMEIWFGSR</sequence>
<accession>A0ABQ7M6U1</accession>
<protein>
    <submittedName>
        <fullName evidence="1">Uncharacterized protein</fullName>
    </submittedName>
</protein>
<evidence type="ECO:0000313" key="1">
    <source>
        <dbReference type="EMBL" id="KAG5393595.1"/>
    </source>
</evidence>
<organism evidence="1 2">
    <name type="scientific">Brassica rapa subsp. trilocularis</name>
    <dbReference type="NCBI Taxonomy" id="1813537"/>
    <lineage>
        <taxon>Eukaryota</taxon>
        <taxon>Viridiplantae</taxon>
        <taxon>Streptophyta</taxon>
        <taxon>Embryophyta</taxon>
        <taxon>Tracheophyta</taxon>
        <taxon>Spermatophyta</taxon>
        <taxon>Magnoliopsida</taxon>
        <taxon>eudicotyledons</taxon>
        <taxon>Gunneridae</taxon>
        <taxon>Pentapetalae</taxon>
        <taxon>rosids</taxon>
        <taxon>malvids</taxon>
        <taxon>Brassicales</taxon>
        <taxon>Brassicaceae</taxon>
        <taxon>Brassiceae</taxon>
        <taxon>Brassica</taxon>
    </lineage>
</organism>
<dbReference type="EMBL" id="JADBGQ010000006">
    <property type="protein sequence ID" value="KAG5393595.1"/>
    <property type="molecule type" value="Genomic_DNA"/>
</dbReference>
<gene>
    <name evidence="1" type="primary">A06p032670.1_BraROA</name>
    <name evidence="1" type="ORF">IGI04_023558</name>
</gene>
<comment type="caution">
    <text evidence="1">The sequence shown here is derived from an EMBL/GenBank/DDBJ whole genome shotgun (WGS) entry which is preliminary data.</text>
</comment>
<evidence type="ECO:0000313" key="2">
    <source>
        <dbReference type="Proteomes" id="UP000823674"/>
    </source>
</evidence>
<proteinExistence type="predicted"/>
<dbReference type="Proteomes" id="UP000823674">
    <property type="component" value="Chromosome A06"/>
</dbReference>